<feature type="region of interest" description="Disordered" evidence="1">
    <location>
        <begin position="14"/>
        <end position="42"/>
    </location>
</feature>
<name>A0A6S6TP83_9BACT</name>
<dbReference type="EMBL" id="CACVAQ010000295">
    <property type="protein sequence ID" value="CAA6821184.1"/>
    <property type="molecule type" value="Genomic_DNA"/>
</dbReference>
<evidence type="ECO:0000313" key="2">
    <source>
        <dbReference type="EMBL" id="CAA6821184.1"/>
    </source>
</evidence>
<accession>A0A6S6TP83</accession>
<protein>
    <submittedName>
        <fullName evidence="2">Uncharacterized protein</fullName>
    </submittedName>
</protein>
<organism evidence="2">
    <name type="scientific">uncultured Aureispira sp</name>
    <dbReference type="NCBI Taxonomy" id="1331704"/>
    <lineage>
        <taxon>Bacteria</taxon>
        <taxon>Pseudomonadati</taxon>
        <taxon>Bacteroidota</taxon>
        <taxon>Saprospiria</taxon>
        <taxon>Saprospirales</taxon>
        <taxon>Saprospiraceae</taxon>
        <taxon>Aureispira</taxon>
        <taxon>environmental samples</taxon>
    </lineage>
</organism>
<dbReference type="Pfam" id="PF19265">
    <property type="entry name" value="DUF5908"/>
    <property type="match status" value="1"/>
</dbReference>
<reference evidence="2" key="1">
    <citation type="submission" date="2020-01" db="EMBL/GenBank/DDBJ databases">
        <authorList>
            <person name="Meier V. D."/>
            <person name="Meier V D."/>
        </authorList>
    </citation>
    <scope>NUCLEOTIDE SEQUENCE</scope>
    <source>
        <strain evidence="2">HLG_WM_MAG_10</strain>
    </source>
</reference>
<sequence>MAIAIKKLTFNTKINKDNQGGTKGASSKGGGGGPMSKKEKDELIQECLNKVRDLIDYELRP</sequence>
<dbReference type="AlphaFoldDB" id="A0A6S6TP83"/>
<dbReference type="InterPro" id="IPR045459">
    <property type="entry name" value="DUF5908"/>
</dbReference>
<proteinExistence type="predicted"/>
<feature type="compositionally biased region" description="Gly residues" evidence="1">
    <location>
        <begin position="21"/>
        <end position="34"/>
    </location>
</feature>
<gene>
    <name evidence="2" type="ORF">HELGO_WM18237</name>
</gene>
<evidence type="ECO:0000256" key="1">
    <source>
        <dbReference type="SAM" id="MobiDB-lite"/>
    </source>
</evidence>